<accession>A0A543BAM1</accession>
<evidence type="ECO:0000313" key="5">
    <source>
        <dbReference type="Proteomes" id="UP000317209"/>
    </source>
</evidence>
<sequence length="224" mass="23639">MRVSRLVRSAAGVVAAAALVFTVVSPAAAADDDQQQLVEEVFASDVPLETFDALSYDEQSLVIDAVTRDGLPADVTEADVFVGESTSVQPFASGYNDLVMNVVEMLACVQFVDLVSCNIAKGNADTAAADAANRFSSTSLHNGKGDAYRHCYWNALMTRHIGANAAMKIAANHESLSSGPAKEKTMDTYNNAKGRTAGSNASSDSAARSTCYTWANNGTLRTLK</sequence>
<reference evidence="4 5" key="1">
    <citation type="submission" date="2019-06" db="EMBL/GenBank/DDBJ databases">
        <title>Sequencing the genomes of 1000 actinobacteria strains.</title>
        <authorList>
            <person name="Klenk H.-P."/>
        </authorList>
    </citation>
    <scope>NUCLEOTIDE SEQUENCE [LARGE SCALE GENOMIC DNA]</scope>
    <source>
        <strain evidence="4 5">DSM 20169</strain>
    </source>
</reference>
<proteinExistence type="predicted"/>
<dbReference type="OrthoDB" id="1187707at2"/>
<feature type="chain" id="PRO_5022071773" description="DUF6973 domain-containing protein" evidence="2">
    <location>
        <begin position="30"/>
        <end position="224"/>
    </location>
</feature>
<keyword evidence="2" id="KW-0732">Signal</keyword>
<keyword evidence="5" id="KW-1185">Reference proteome</keyword>
<evidence type="ECO:0000256" key="2">
    <source>
        <dbReference type="SAM" id="SignalP"/>
    </source>
</evidence>
<dbReference type="RefSeq" id="WP_141873598.1">
    <property type="nucleotide sequence ID" value="NZ_VFOX01000002.1"/>
</dbReference>
<organism evidence="4 5">
    <name type="scientific">Microbacterium saperdae</name>
    <dbReference type="NCBI Taxonomy" id="69368"/>
    <lineage>
        <taxon>Bacteria</taxon>
        <taxon>Bacillati</taxon>
        <taxon>Actinomycetota</taxon>
        <taxon>Actinomycetes</taxon>
        <taxon>Micrococcales</taxon>
        <taxon>Microbacteriaceae</taxon>
        <taxon>Microbacterium</taxon>
    </lineage>
</organism>
<feature type="signal peptide" evidence="2">
    <location>
        <begin position="1"/>
        <end position="29"/>
    </location>
</feature>
<feature type="compositionally biased region" description="Polar residues" evidence="1">
    <location>
        <begin position="187"/>
        <end position="204"/>
    </location>
</feature>
<protein>
    <recommendedName>
        <fullName evidence="3">DUF6973 domain-containing protein</fullName>
    </recommendedName>
</protein>
<dbReference type="Proteomes" id="UP000317209">
    <property type="component" value="Unassembled WGS sequence"/>
</dbReference>
<evidence type="ECO:0000259" key="3">
    <source>
        <dbReference type="Pfam" id="PF22322"/>
    </source>
</evidence>
<comment type="caution">
    <text evidence="4">The sequence shown here is derived from an EMBL/GenBank/DDBJ whole genome shotgun (WGS) entry which is preliminary data.</text>
</comment>
<feature type="domain" description="DUF6973" evidence="3">
    <location>
        <begin position="122"/>
        <end position="206"/>
    </location>
</feature>
<feature type="region of interest" description="Disordered" evidence="1">
    <location>
        <begin position="174"/>
        <end position="204"/>
    </location>
</feature>
<dbReference type="AlphaFoldDB" id="A0A543BAM1"/>
<evidence type="ECO:0000313" key="4">
    <source>
        <dbReference type="EMBL" id="TQL81852.1"/>
    </source>
</evidence>
<dbReference type="InterPro" id="IPR054246">
    <property type="entry name" value="DUF6973"/>
</dbReference>
<dbReference type="Pfam" id="PF22322">
    <property type="entry name" value="DUF6973"/>
    <property type="match status" value="1"/>
</dbReference>
<name>A0A543BAM1_9MICO</name>
<evidence type="ECO:0000256" key="1">
    <source>
        <dbReference type="SAM" id="MobiDB-lite"/>
    </source>
</evidence>
<dbReference type="EMBL" id="VFOX01000002">
    <property type="protein sequence ID" value="TQL81852.1"/>
    <property type="molecule type" value="Genomic_DNA"/>
</dbReference>
<gene>
    <name evidence="4" type="ORF">FB560_3332</name>
</gene>